<dbReference type="EMBL" id="JBHTIS010002052">
    <property type="protein sequence ID" value="MFD1049223.1"/>
    <property type="molecule type" value="Genomic_DNA"/>
</dbReference>
<evidence type="ECO:0000256" key="1">
    <source>
        <dbReference type="SAM" id="Phobius"/>
    </source>
</evidence>
<keyword evidence="1" id="KW-0472">Membrane</keyword>
<keyword evidence="1" id="KW-0812">Transmembrane</keyword>
<protein>
    <submittedName>
        <fullName evidence="2">Uncharacterized protein</fullName>
    </submittedName>
</protein>
<dbReference type="Proteomes" id="UP001597045">
    <property type="component" value="Unassembled WGS sequence"/>
</dbReference>
<sequence>GLVVDLPRARPRIAAYDLLGLLTRAWIAINVVNFVVWVMTVVISGHLQQPWFLWSLVLPGVGIAWLRQRRSTGRR</sequence>
<evidence type="ECO:0000313" key="2">
    <source>
        <dbReference type="EMBL" id="MFD1049223.1"/>
    </source>
</evidence>
<feature type="non-terminal residue" evidence="2">
    <location>
        <position position="1"/>
    </location>
</feature>
<organism evidence="2 3">
    <name type="scientific">Kibdelosporangium lantanae</name>
    <dbReference type="NCBI Taxonomy" id="1497396"/>
    <lineage>
        <taxon>Bacteria</taxon>
        <taxon>Bacillati</taxon>
        <taxon>Actinomycetota</taxon>
        <taxon>Actinomycetes</taxon>
        <taxon>Pseudonocardiales</taxon>
        <taxon>Pseudonocardiaceae</taxon>
        <taxon>Kibdelosporangium</taxon>
    </lineage>
</organism>
<evidence type="ECO:0000313" key="3">
    <source>
        <dbReference type="Proteomes" id="UP001597045"/>
    </source>
</evidence>
<accession>A0ABW3MET6</accession>
<keyword evidence="1" id="KW-1133">Transmembrane helix</keyword>
<reference evidence="3" key="1">
    <citation type="journal article" date="2019" name="Int. J. Syst. Evol. Microbiol.">
        <title>The Global Catalogue of Microorganisms (GCM) 10K type strain sequencing project: providing services to taxonomists for standard genome sequencing and annotation.</title>
        <authorList>
            <consortium name="The Broad Institute Genomics Platform"/>
            <consortium name="The Broad Institute Genome Sequencing Center for Infectious Disease"/>
            <person name="Wu L."/>
            <person name="Ma J."/>
        </authorList>
    </citation>
    <scope>NUCLEOTIDE SEQUENCE [LARGE SCALE GENOMIC DNA]</scope>
    <source>
        <strain evidence="3">JCM 31486</strain>
    </source>
</reference>
<proteinExistence type="predicted"/>
<comment type="caution">
    <text evidence="2">The sequence shown here is derived from an EMBL/GenBank/DDBJ whole genome shotgun (WGS) entry which is preliminary data.</text>
</comment>
<name>A0ABW3MET6_9PSEU</name>
<gene>
    <name evidence="2" type="ORF">ACFQ1S_28650</name>
</gene>
<keyword evidence="3" id="KW-1185">Reference proteome</keyword>
<feature type="transmembrane region" description="Helical" evidence="1">
    <location>
        <begin position="49"/>
        <end position="66"/>
    </location>
</feature>
<feature type="transmembrane region" description="Helical" evidence="1">
    <location>
        <begin position="21"/>
        <end position="43"/>
    </location>
</feature>